<organism evidence="4 5">
    <name type="scientific">Varibaculum cambriense</name>
    <dbReference type="NCBI Taxonomy" id="184870"/>
    <lineage>
        <taxon>Bacteria</taxon>
        <taxon>Bacillati</taxon>
        <taxon>Actinomycetota</taxon>
        <taxon>Actinomycetes</taxon>
        <taxon>Actinomycetales</taxon>
        <taxon>Actinomycetaceae</taxon>
        <taxon>Varibaculum</taxon>
    </lineage>
</organism>
<dbReference type="SUPFAM" id="SSF52972">
    <property type="entry name" value="ITPase-like"/>
    <property type="match status" value="1"/>
</dbReference>
<gene>
    <name evidence="4" type="ORF">L0M99_01800</name>
</gene>
<dbReference type="PANTHER" id="PTHR43213">
    <property type="entry name" value="BIFUNCTIONAL DTTP/UTP PYROPHOSPHATASE/METHYLTRANSFERASE PROTEIN-RELATED"/>
    <property type="match status" value="1"/>
</dbReference>
<dbReference type="InterPro" id="IPR029001">
    <property type="entry name" value="ITPase-like_fam"/>
</dbReference>
<protein>
    <recommendedName>
        <fullName evidence="3">Nucleoside triphosphate pyrophosphatase</fullName>
        <ecNumber evidence="3">3.6.1.9</ecNumber>
    </recommendedName>
    <alternativeName>
        <fullName evidence="3">Nucleotide pyrophosphatase</fullName>
        <shortName evidence="3">Nucleotide PPase</shortName>
    </alternativeName>
</protein>
<reference evidence="4" key="1">
    <citation type="submission" date="2022-01" db="EMBL/GenBank/DDBJ databases">
        <title>Collection of gut derived symbiotic bacterial strains cultured from healthy donors.</title>
        <authorList>
            <person name="Lin H."/>
            <person name="Kohout C."/>
            <person name="Waligurski E."/>
            <person name="Pamer E.G."/>
        </authorList>
    </citation>
    <scope>NUCLEOTIDE SEQUENCE</scope>
    <source>
        <strain evidence="4">DFI.7.46</strain>
    </source>
</reference>
<sequence length="240" mass="25967">MTDRLVLASASPARLKVLTQAGIPPLAWPANIDEDAVRAELNTTDPAQVVTALAQAKARHIGQLLTSPDRLHPGDFSQGVKVREELESIPAGERLVVVGCDSMLLLNGKLRGKPHSFERALMQIHELSGASPTLFTGHCALALKRSTTGFTWENEVADHSQATLYFSEITAEESRAYAKTKEPLEVAGGFTIDGLGGAFIESIKGDPHGIIGISLPLVRKLLNELGFFWPNLWKVLPNES</sequence>
<name>A0AAJ1BAW4_9ACTO</name>
<comment type="subcellular location">
    <subcellularLocation>
        <location evidence="3">Cytoplasm</location>
    </subcellularLocation>
</comment>
<comment type="catalytic activity">
    <reaction evidence="3">
        <text>a ribonucleoside 5'-triphosphate + H2O = a ribonucleoside 5'-phosphate + diphosphate + H(+)</text>
        <dbReference type="Rhea" id="RHEA:23996"/>
        <dbReference type="ChEBI" id="CHEBI:15377"/>
        <dbReference type="ChEBI" id="CHEBI:15378"/>
        <dbReference type="ChEBI" id="CHEBI:33019"/>
        <dbReference type="ChEBI" id="CHEBI:58043"/>
        <dbReference type="ChEBI" id="CHEBI:61557"/>
        <dbReference type="EC" id="3.6.1.9"/>
    </reaction>
</comment>
<keyword evidence="3" id="KW-0963">Cytoplasm</keyword>
<evidence type="ECO:0000313" key="4">
    <source>
        <dbReference type="EMBL" id="MCG4617231.1"/>
    </source>
</evidence>
<proteinExistence type="inferred from homology"/>
<dbReference type="Proteomes" id="UP001200537">
    <property type="component" value="Unassembled WGS sequence"/>
</dbReference>
<evidence type="ECO:0000256" key="1">
    <source>
        <dbReference type="ARBA" id="ARBA00001968"/>
    </source>
</evidence>
<accession>A0AAJ1BAW4</accession>
<dbReference type="AlphaFoldDB" id="A0AAJ1BAW4"/>
<dbReference type="EC" id="3.6.1.9" evidence="3"/>
<evidence type="ECO:0000256" key="2">
    <source>
        <dbReference type="ARBA" id="ARBA00022801"/>
    </source>
</evidence>
<dbReference type="Pfam" id="PF02545">
    <property type="entry name" value="Maf"/>
    <property type="match status" value="1"/>
</dbReference>
<dbReference type="PANTHER" id="PTHR43213:SF5">
    <property type="entry name" value="BIFUNCTIONAL DTTP_UTP PYROPHOSPHATASE_METHYLTRANSFERASE PROTEIN-RELATED"/>
    <property type="match status" value="1"/>
</dbReference>
<comment type="cofactor">
    <cofactor evidence="1 3">
        <name>a divalent metal cation</name>
        <dbReference type="ChEBI" id="CHEBI:60240"/>
    </cofactor>
</comment>
<dbReference type="InterPro" id="IPR003697">
    <property type="entry name" value="Maf-like"/>
</dbReference>
<comment type="similarity">
    <text evidence="3">Belongs to the Maf family.</text>
</comment>
<dbReference type="GO" id="GO:0005737">
    <property type="term" value="C:cytoplasm"/>
    <property type="evidence" value="ECO:0007669"/>
    <property type="project" value="UniProtKB-SubCell"/>
</dbReference>
<comment type="caution">
    <text evidence="3">Lacks conserved residue(s) required for the propagation of feature annotation.</text>
</comment>
<dbReference type="Gene3D" id="3.90.950.10">
    <property type="match status" value="1"/>
</dbReference>
<keyword evidence="3" id="KW-0546">Nucleotide metabolism</keyword>
<evidence type="ECO:0000313" key="5">
    <source>
        <dbReference type="Proteomes" id="UP001200537"/>
    </source>
</evidence>
<dbReference type="NCBIfam" id="TIGR00172">
    <property type="entry name" value="maf"/>
    <property type="match status" value="1"/>
</dbReference>
<dbReference type="RefSeq" id="WP_024059255.1">
    <property type="nucleotide sequence ID" value="NZ_JAGZVZ010000001.1"/>
</dbReference>
<comment type="catalytic activity">
    <reaction evidence="3">
        <text>a 2'-deoxyribonucleoside 5'-triphosphate + H2O = a 2'-deoxyribonucleoside 5'-phosphate + diphosphate + H(+)</text>
        <dbReference type="Rhea" id="RHEA:44644"/>
        <dbReference type="ChEBI" id="CHEBI:15377"/>
        <dbReference type="ChEBI" id="CHEBI:15378"/>
        <dbReference type="ChEBI" id="CHEBI:33019"/>
        <dbReference type="ChEBI" id="CHEBI:61560"/>
        <dbReference type="ChEBI" id="CHEBI:65317"/>
        <dbReference type="EC" id="3.6.1.9"/>
    </reaction>
</comment>
<dbReference type="EMBL" id="JAKNHJ010000003">
    <property type="protein sequence ID" value="MCG4617231.1"/>
    <property type="molecule type" value="Genomic_DNA"/>
</dbReference>
<dbReference type="HAMAP" id="MF_00528">
    <property type="entry name" value="Maf"/>
    <property type="match status" value="1"/>
</dbReference>
<dbReference type="GO" id="GO:0009117">
    <property type="term" value="P:nucleotide metabolic process"/>
    <property type="evidence" value="ECO:0007669"/>
    <property type="project" value="UniProtKB-KW"/>
</dbReference>
<keyword evidence="2 3" id="KW-0378">Hydrolase</keyword>
<dbReference type="GO" id="GO:0047429">
    <property type="term" value="F:nucleoside triphosphate diphosphatase activity"/>
    <property type="evidence" value="ECO:0007669"/>
    <property type="project" value="UniProtKB-EC"/>
</dbReference>
<comment type="caution">
    <text evidence="4">The sequence shown here is derived from an EMBL/GenBank/DDBJ whole genome shotgun (WGS) entry which is preliminary data.</text>
</comment>
<comment type="function">
    <text evidence="3">Nucleoside triphosphate pyrophosphatase. May have a dual role in cell division arrest and in preventing the incorporation of modified nucleotides into cellular nucleic acids.</text>
</comment>
<dbReference type="CDD" id="cd00555">
    <property type="entry name" value="Maf"/>
    <property type="match status" value="1"/>
</dbReference>
<feature type="active site" description="Proton acceptor" evidence="3">
    <location>
        <position position="101"/>
    </location>
</feature>
<evidence type="ECO:0000256" key="3">
    <source>
        <dbReference type="HAMAP-Rule" id="MF_00528"/>
    </source>
</evidence>
<dbReference type="PIRSF" id="PIRSF006305">
    <property type="entry name" value="Maf"/>
    <property type="match status" value="1"/>
</dbReference>